<name>A0A8S4EEK6_PLUXY</name>
<dbReference type="SUPFAM" id="SSF81383">
    <property type="entry name" value="F-box domain"/>
    <property type="match status" value="1"/>
</dbReference>
<dbReference type="InterPro" id="IPR036623">
    <property type="entry name" value="Hemimethylated_DNA-bd_sf"/>
</dbReference>
<dbReference type="AlphaFoldDB" id="A0A8S4EEK6"/>
<sequence length="862" mass="99814">MESEPVNYFMYLPDELIYLILGDKVLNNTDVLNFGATCKSYHELVLSDPSLWKRKLKNSLKPDVFEVIEQHCDGNWLQQATSYYTLRKTLHTEIANMSPKFFWRQTDITMDDMADVIKYALVNNINYYLCISILSEIVRKEHNIVGWIWIPEKPYRLTDVHYAKIVLRYLFHNYLMIKDAQMQRMNDLAPEKILHFFLQWTDTSMVYEYEEIDNKLNELAEQVLQLLEPTHPARRSDPAARAAWAQHLEDNQWNPQDSGKVLAALAQRLFKERRVSVADGANLETLNITRTIKTGCGHAAAVAIIYAGVARRCGVRIELIAFPHHLYLEYRTTYHPLSTPAYVINLNTGDIGKKQQCPFSSGVNDGDIKYNSKSLLDYLARVFRENMGAIQNCNSENLVLLSPLLPAGQERGEYRPLAPLVARRIADPARASFVADDFINLKSMDESYREIIWMLTNTQQHDNKITRKPVVKHHSHSWLMHPVVKQHSQSGLLYCVGMVCYHLQYEYVGVVRGWDARCQAPPMWQYSDVPHSGLLYCVGMVCYHLQYEYVGVVRGWDARCQAPPMWQSGLLYCVGMVCYHLQYEYVGVVRGWDARCQAPPMWQYSDVPHSGLLYCVGMVCYHLQYEYVGVVRGWDARCQAPPMWQYSDVPHSGLLYCVGMVCYHLQYEYVGVVRGWDARCQAPPMWQYSDVPHSGLLYCVGMVCYHLQYEYVGVVRGWDARCQAPPMWQYSDVPHSGLLYCVGMVCYHLQYEYVGVVRGWDARCQAPPMWQERMRVHELAAGAQQPFYSVLAADYSSRYVAQENLREMAEPTRLYHLEEKLARDFSHFDGFAYVPNEEKESEYPGDAPVREAYRTHLSRVLY</sequence>
<dbReference type="PANTHER" id="PTHR31350">
    <property type="entry name" value="SI:DKEY-261L7.2"/>
    <property type="match status" value="1"/>
</dbReference>
<dbReference type="Pfam" id="PF12937">
    <property type="entry name" value="F-box-like"/>
    <property type="match status" value="1"/>
</dbReference>
<accession>A0A8S4EEK6</accession>
<dbReference type="SUPFAM" id="SSF141255">
    <property type="entry name" value="YccV-like"/>
    <property type="match status" value="7"/>
</dbReference>
<protein>
    <submittedName>
        <fullName evidence="2">(diamondback moth) hypothetical protein</fullName>
    </submittedName>
</protein>
<reference evidence="2" key="1">
    <citation type="submission" date="2020-11" db="EMBL/GenBank/DDBJ databases">
        <authorList>
            <person name="Whiteford S."/>
        </authorList>
    </citation>
    <scope>NUCLEOTIDE SEQUENCE</scope>
</reference>
<dbReference type="Gene3D" id="2.30.30.390">
    <property type="entry name" value="Hemimethylated DNA-binding domain"/>
    <property type="match status" value="7"/>
</dbReference>
<evidence type="ECO:0000313" key="3">
    <source>
        <dbReference type="Proteomes" id="UP000653454"/>
    </source>
</evidence>
<organism evidence="2 3">
    <name type="scientific">Plutella xylostella</name>
    <name type="common">Diamondback moth</name>
    <name type="synonym">Plutella maculipennis</name>
    <dbReference type="NCBI Taxonomy" id="51655"/>
    <lineage>
        <taxon>Eukaryota</taxon>
        <taxon>Metazoa</taxon>
        <taxon>Ecdysozoa</taxon>
        <taxon>Arthropoda</taxon>
        <taxon>Hexapoda</taxon>
        <taxon>Insecta</taxon>
        <taxon>Pterygota</taxon>
        <taxon>Neoptera</taxon>
        <taxon>Endopterygota</taxon>
        <taxon>Lepidoptera</taxon>
        <taxon>Glossata</taxon>
        <taxon>Ditrysia</taxon>
        <taxon>Yponomeutoidea</taxon>
        <taxon>Plutellidae</taxon>
        <taxon>Plutella</taxon>
    </lineage>
</organism>
<dbReference type="InterPro" id="IPR011722">
    <property type="entry name" value="Hemimethylated_DNA-bd_dom"/>
</dbReference>
<evidence type="ECO:0000259" key="1">
    <source>
        <dbReference type="SMART" id="SM00992"/>
    </source>
</evidence>
<dbReference type="InterPro" id="IPR001810">
    <property type="entry name" value="F-box_dom"/>
</dbReference>
<dbReference type="Gene3D" id="1.20.1280.50">
    <property type="match status" value="1"/>
</dbReference>
<proteinExistence type="predicted"/>
<dbReference type="InterPro" id="IPR032698">
    <property type="entry name" value="SirB1_N"/>
</dbReference>
<dbReference type="SMART" id="SM00992">
    <property type="entry name" value="YccV-like"/>
    <property type="match status" value="1"/>
</dbReference>
<dbReference type="Pfam" id="PF13369">
    <property type="entry name" value="Transglut_core2"/>
    <property type="match status" value="1"/>
</dbReference>
<dbReference type="NCBIfam" id="TIGR02097">
    <property type="entry name" value="yccV"/>
    <property type="match status" value="1"/>
</dbReference>
<evidence type="ECO:0000313" key="2">
    <source>
        <dbReference type="EMBL" id="CAG9114370.1"/>
    </source>
</evidence>
<feature type="domain" description="Hemimethylated DNA-binding" evidence="1">
    <location>
        <begin position="737"/>
        <end position="836"/>
    </location>
</feature>
<keyword evidence="3" id="KW-1185">Reference proteome</keyword>
<gene>
    <name evidence="2" type="ORF">PLXY2_LOCUS5600</name>
</gene>
<dbReference type="InterPro" id="IPR036047">
    <property type="entry name" value="F-box-like_dom_sf"/>
</dbReference>
<dbReference type="Proteomes" id="UP000653454">
    <property type="component" value="Unassembled WGS sequence"/>
</dbReference>
<dbReference type="GO" id="GO:0003677">
    <property type="term" value="F:DNA binding"/>
    <property type="evidence" value="ECO:0007669"/>
    <property type="project" value="InterPro"/>
</dbReference>
<dbReference type="EMBL" id="CAJHNJ030000016">
    <property type="protein sequence ID" value="CAG9114370.1"/>
    <property type="molecule type" value="Genomic_DNA"/>
</dbReference>
<dbReference type="PANTHER" id="PTHR31350:SF27">
    <property type="entry name" value="HEMIMETHYLATED DNA-BINDING DOMAIN-CONTAINING PROTEIN"/>
    <property type="match status" value="1"/>
</dbReference>
<comment type="caution">
    <text evidence="2">The sequence shown here is derived from an EMBL/GenBank/DDBJ whole genome shotgun (WGS) entry which is preliminary data.</text>
</comment>
<dbReference type="Pfam" id="PF08755">
    <property type="entry name" value="YccV-like"/>
    <property type="match status" value="7"/>
</dbReference>